<feature type="domain" description="Putative amidase" evidence="1">
    <location>
        <begin position="174"/>
        <end position="313"/>
    </location>
</feature>
<dbReference type="EMBL" id="JBHLWN010000099">
    <property type="protein sequence ID" value="MFC0215576.1"/>
    <property type="molecule type" value="Genomic_DNA"/>
</dbReference>
<comment type="caution">
    <text evidence="2">The sequence shown here is derived from an EMBL/GenBank/DDBJ whole genome shotgun (WGS) entry which is preliminary data.</text>
</comment>
<dbReference type="Pfam" id="PF12671">
    <property type="entry name" value="Amidase_6"/>
    <property type="match status" value="1"/>
</dbReference>
<dbReference type="RefSeq" id="WP_377473029.1">
    <property type="nucleotide sequence ID" value="NZ_JBHLWN010000099.1"/>
</dbReference>
<dbReference type="Proteomes" id="UP001589776">
    <property type="component" value="Unassembled WGS sequence"/>
</dbReference>
<evidence type="ECO:0000313" key="3">
    <source>
        <dbReference type="Proteomes" id="UP001589776"/>
    </source>
</evidence>
<organism evidence="2 3">
    <name type="scientific">Paenibacillus chartarius</name>
    <dbReference type="NCBI Taxonomy" id="747481"/>
    <lineage>
        <taxon>Bacteria</taxon>
        <taxon>Bacillati</taxon>
        <taxon>Bacillota</taxon>
        <taxon>Bacilli</taxon>
        <taxon>Bacillales</taxon>
        <taxon>Paenibacillaceae</taxon>
        <taxon>Paenibacillus</taxon>
    </lineage>
</organism>
<evidence type="ECO:0000313" key="2">
    <source>
        <dbReference type="EMBL" id="MFC0215576.1"/>
    </source>
</evidence>
<evidence type="ECO:0000259" key="1">
    <source>
        <dbReference type="Pfam" id="PF12671"/>
    </source>
</evidence>
<proteinExistence type="predicted"/>
<dbReference type="InterPro" id="IPR024301">
    <property type="entry name" value="Amidase_6"/>
</dbReference>
<gene>
    <name evidence="2" type="ORF">ACFFK0_24580</name>
</gene>
<dbReference type="PANTHER" id="PTHR40032:SF1">
    <property type="entry name" value="EXPORTED PROTEIN"/>
    <property type="match status" value="1"/>
</dbReference>
<accession>A0ABV6DSE8</accession>
<dbReference type="PANTHER" id="PTHR40032">
    <property type="entry name" value="EXPORTED PROTEIN-RELATED"/>
    <property type="match status" value="1"/>
</dbReference>
<protein>
    <submittedName>
        <fullName evidence="2">Amidase domain-containing protein</fullName>
    </submittedName>
</protein>
<name>A0ABV6DSE8_9BACL</name>
<keyword evidence="3" id="KW-1185">Reference proteome</keyword>
<reference evidence="2 3" key="1">
    <citation type="submission" date="2024-09" db="EMBL/GenBank/DDBJ databases">
        <authorList>
            <person name="Sun Q."/>
            <person name="Mori K."/>
        </authorList>
    </citation>
    <scope>NUCLEOTIDE SEQUENCE [LARGE SCALE GENOMIC DNA]</scope>
    <source>
        <strain evidence="2 3">CCM 7759</strain>
    </source>
</reference>
<sequence length="335" mass="38071">MSWKTAVYDYVHAKNRAEAELGAEPLRSVLTADPSRFEEHAKVLQAARQSAAARGLRLIEQKSRLRMKPLYELPDEAAAELEVHRTLTYEGHGCEYTEERVEREQVTVAPRSADERWELVAVQKLQPPDSYRPKPAAPLSYAAGWPESLPVQAALPYLNTSILQGPESSSRKMYNRAAAVQYAEIYWNKANPQYVEFEVDCTNFVSQCLFAGGLPMNYTGKRDSGWWYRGRINGQEQWSFSWAVAHSLSAYLLSSGRAVQVADARELRPGDVICYDWDGDGRFQHNTIITGMDYSGQPLVNAHTYNARGRFWAYHDSPAYSDRTAYLFLRISDRI</sequence>
<dbReference type="Gene3D" id="3.90.1720.10">
    <property type="entry name" value="endopeptidase domain like (from Nostoc punctiforme)"/>
    <property type="match status" value="1"/>
</dbReference>